<dbReference type="RefSeq" id="WP_161020139.1">
    <property type="nucleotide sequence ID" value="NZ_WWCP01000018.1"/>
</dbReference>
<sequence>MSAISNSSVLSHFCERLMSTAQRVSAVDHREMIAELKPALAGHHFNGGTTSASMLSPSDLPAECEALSINRYTLILGLLPDTPALEAVQEAVRRYRNQCVIARSFLSPAQSLDLLLVLVGPRGSDTDEEWDALAKFVERDERVARKLVWLMPIDPASDAESYERFIKQTFFARPWIQTDILDDVELDKLTTESTNNDGLPRETIDAWELAVLDQDKTPDEIVNELVEAWAVGRTK</sequence>
<dbReference type="Proteomes" id="UP000474565">
    <property type="component" value="Unassembled WGS sequence"/>
</dbReference>
<proteinExistence type="predicted"/>
<dbReference type="Pfam" id="PF20289">
    <property type="entry name" value="MComp1"/>
    <property type="match status" value="1"/>
</dbReference>
<evidence type="ECO:0000313" key="2">
    <source>
        <dbReference type="Proteomes" id="UP000474565"/>
    </source>
</evidence>
<reference evidence="1 2" key="1">
    <citation type="submission" date="2019-12" db="EMBL/GenBank/DDBJ databases">
        <title>Novel species isolated from a subtropical stream in China.</title>
        <authorList>
            <person name="Lu H."/>
        </authorList>
    </citation>
    <scope>NUCLEOTIDE SEQUENCE [LARGE SCALE GENOMIC DNA]</scope>
    <source>
        <strain evidence="1 2">FT50W</strain>
    </source>
</reference>
<organism evidence="1 2">
    <name type="scientific">Duganella lactea</name>
    <dbReference type="NCBI Taxonomy" id="2692173"/>
    <lineage>
        <taxon>Bacteria</taxon>
        <taxon>Pseudomonadati</taxon>
        <taxon>Pseudomonadota</taxon>
        <taxon>Betaproteobacteria</taxon>
        <taxon>Burkholderiales</taxon>
        <taxon>Oxalobacteraceae</taxon>
        <taxon>Telluria group</taxon>
        <taxon>Duganella</taxon>
    </lineage>
</organism>
<dbReference type="InterPro" id="IPR046905">
    <property type="entry name" value="ABC-3C_MC1"/>
</dbReference>
<gene>
    <name evidence="1" type="ORF">GTP44_15515</name>
</gene>
<accession>A0A6L8MQ57</accession>
<evidence type="ECO:0000313" key="1">
    <source>
        <dbReference type="EMBL" id="MYM83355.1"/>
    </source>
</evidence>
<dbReference type="AlphaFoldDB" id="A0A6L8MQ57"/>
<protein>
    <submittedName>
        <fullName evidence="1">Uncharacterized protein</fullName>
    </submittedName>
</protein>
<comment type="caution">
    <text evidence="1">The sequence shown here is derived from an EMBL/GenBank/DDBJ whole genome shotgun (WGS) entry which is preliminary data.</text>
</comment>
<name>A0A6L8MQ57_9BURK</name>
<dbReference type="EMBL" id="WWCP01000018">
    <property type="protein sequence ID" value="MYM83355.1"/>
    <property type="molecule type" value="Genomic_DNA"/>
</dbReference>